<feature type="region of interest" description="Disordered" evidence="16">
    <location>
        <begin position="1"/>
        <end position="31"/>
    </location>
</feature>
<evidence type="ECO:0000256" key="1">
    <source>
        <dbReference type="ARBA" id="ARBA00004123"/>
    </source>
</evidence>
<dbReference type="GO" id="GO:0051087">
    <property type="term" value="F:protein-folding chaperone binding"/>
    <property type="evidence" value="ECO:0007669"/>
    <property type="project" value="TreeGrafter"/>
</dbReference>
<dbReference type="InterPro" id="IPR044898">
    <property type="entry name" value="CDI_dom_sf"/>
</dbReference>
<dbReference type="GO" id="GO:0005768">
    <property type="term" value="C:endosome"/>
    <property type="evidence" value="ECO:0007669"/>
    <property type="project" value="UniProtKB-SubCell"/>
</dbReference>
<dbReference type="Gene3D" id="4.10.365.10">
    <property type="entry name" value="p27"/>
    <property type="match status" value="1"/>
</dbReference>
<evidence type="ECO:0000256" key="16">
    <source>
        <dbReference type="SAM" id="MobiDB-lite"/>
    </source>
</evidence>
<evidence type="ECO:0000256" key="12">
    <source>
        <dbReference type="ARBA" id="ARBA00023306"/>
    </source>
</evidence>
<keyword evidence="8" id="KW-0967">Endosome</keyword>
<keyword evidence="12" id="KW-0131">Cell cycle</keyword>
<organism evidence="18 19">
    <name type="scientific">Sphaeramia orbicularis</name>
    <name type="common">orbiculate cardinalfish</name>
    <dbReference type="NCBI Taxonomy" id="375764"/>
    <lineage>
        <taxon>Eukaryota</taxon>
        <taxon>Metazoa</taxon>
        <taxon>Chordata</taxon>
        <taxon>Craniata</taxon>
        <taxon>Vertebrata</taxon>
        <taxon>Euteleostomi</taxon>
        <taxon>Actinopterygii</taxon>
        <taxon>Neopterygii</taxon>
        <taxon>Teleostei</taxon>
        <taxon>Neoteleostei</taxon>
        <taxon>Acanthomorphata</taxon>
        <taxon>Gobiaria</taxon>
        <taxon>Kurtiformes</taxon>
        <taxon>Apogonoidei</taxon>
        <taxon>Apogonidae</taxon>
        <taxon>Apogoninae</taxon>
        <taxon>Sphaeramia</taxon>
    </lineage>
</organism>
<reference evidence="18" key="2">
    <citation type="submission" date="2025-08" db="UniProtKB">
        <authorList>
            <consortium name="Ensembl"/>
        </authorList>
    </citation>
    <scope>IDENTIFICATION</scope>
</reference>
<evidence type="ECO:0000259" key="17">
    <source>
        <dbReference type="Pfam" id="PF02234"/>
    </source>
</evidence>
<evidence type="ECO:0000256" key="4">
    <source>
        <dbReference type="ARBA" id="ARBA00006726"/>
    </source>
</evidence>
<evidence type="ECO:0000313" key="18">
    <source>
        <dbReference type="Ensembl" id="ENSSORP00005011464.1"/>
    </source>
</evidence>
<dbReference type="GO" id="GO:0000082">
    <property type="term" value="P:G1/S transition of mitotic cell cycle"/>
    <property type="evidence" value="ECO:0007669"/>
    <property type="project" value="TreeGrafter"/>
</dbReference>
<feature type="compositionally biased region" description="Acidic residues" evidence="16">
    <location>
        <begin position="154"/>
        <end position="166"/>
    </location>
</feature>
<name>A0A672Z3Y3_9TELE</name>
<sequence>MSDVRLSNASPTLERVDARQPDSVRPSVRRCLFGTPDREEIRRDLEATIQEDVQRIRETYNFDPVSDTPLPTGDYEWQADSDAPEYFRRAPHGSKRPRRDEDLNCGNSRQDTQERNEGHPDRPPGRDGSRKRPANDSGPCSTERSSKNARTNGDEDDDDDDDEEQSDGAAGLPVELNGKPEVQ</sequence>
<evidence type="ECO:0000256" key="9">
    <source>
        <dbReference type="ARBA" id="ARBA00022843"/>
    </source>
</evidence>
<dbReference type="Pfam" id="PF02234">
    <property type="entry name" value="CDI"/>
    <property type="match status" value="1"/>
</dbReference>
<feature type="region of interest" description="Disordered" evidence="16">
    <location>
        <begin position="58"/>
        <end position="183"/>
    </location>
</feature>
<evidence type="ECO:0000256" key="2">
    <source>
        <dbReference type="ARBA" id="ARBA00004177"/>
    </source>
</evidence>
<dbReference type="Ensembl" id="ENSSORT00005011846.1">
    <property type="protein sequence ID" value="ENSSORP00005011464.1"/>
    <property type="gene ID" value="ENSSORG00005006132.1"/>
</dbReference>
<keyword evidence="7" id="KW-0597">Phosphoprotein</keyword>
<keyword evidence="9" id="KW-0832">Ubl conjugation</keyword>
<dbReference type="AlphaFoldDB" id="A0A672Z3Y3"/>
<evidence type="ECO:0000256" key="14">
    <source>
        <dbReference type="ARBA" id="ARBA00031925"/>
    </source>
</evidence>
<reference evidence="18" key="1">
    <citation type="submission" date="2019-06" db="EMBL/GenBank/DDBJ databases">
        <authorList>
            <consortium name="Wellcome Sanger Institute Data Sharing"/>
        </authorList>
    </citation>
    <scope>NUCLEOTIDE SEQUENCE [LARGE SCALE GENOMIC DNA]</scope>
</reference>
<keyword evidence="11" id="KW-0539">Nucleus</keyword>
<dbReference type="GO" id="GO:0045930">
    <property type="term" value="P:negative regulation of mitotic cell cycle"/>
    <property type="evidence" value="ECO:0007669"/>
    <property type="project" value="TreeGrafter"/>
</dbReference>
<dbReference type="InterPro" id="IPR003175">
    <property type="entry name" value="CDI_dom"/>
</dbReference>
<dbReference type="PANTHER" id="PTHR10265:SF9">
    <property type="entry name" value="CYCLIN-DEPENDENT KINASE INHIBITOR 1B"/>
    <property type="match status" value="1"/>
</dbReference>
<evidence type="ECO:0000256" key="6">
    <source>
        <dbReference type="ARBA" id="ARBA00022490"/>
    </source>
</evidence>
<feature type="compositionally biased region" description="Polar residues" evidence="16">
    <location>
        <begin position="138"/>
        <end position="151"/>
    </location>
</feature>
<feature type="compositionally biased region" description="Polar residues" evidence="16">
    <location>
        <begin position="1"/>
        <end position="11"/>
    </location>
</feature>
<evidence type="ECO:0000256" key="8">
    <source>
        <dbReference type="ARBA" id="ARBA00022753"/>
    </source>
</evidence>
<evidence type="ECO:0000256" key="11">
    <source>
        <dbReference type="ARBA" id="ARBA00023242"/>
    </source>
</evidence>
<dbReference type="InParanoid" id="A0A672Z3Y3"/>
<dbReference type="PANTHER" id="PTHR10265">
    <property type="entry name" value="CYCLIN-DEPENDENT KINASE INHIBITOR 1"/>
    <property type="match status" value="1"/>
</dbReference>
<evidence type="ECO:0000256" key="10">
    <source>
        <dbReference type="ARBA" id="ARBA00023013"/>
    </source>
</evidence>
<reference evidence="18" key="3">
    <citation type="submission" date="2025-09" db="UniProtKB">
        <authorList>
            <consortium name="Ensembl"/>
        </authorList>
    </citation>
    <scope>IDENTIFICATION</scope>
</reference>
<feature type="compositionally biased region" description="Basic and acidic residues" evidence="16">
    <location>
        <begin position="111"/>
        <end position="134"/>
    </location>
</feature>
<gene>
    <name evidence="18" type="primary">cdkn1ba</name>
</gene>
<protein>
    <recommendedName>
        <fullName evidence="5">Cyclin-dependent kinase inhibitor 1B</fullName>
    </recommendedName>
    <alternativeName>
        <fullName evidence="14">Cyclin-dependent kinase inhibitor p27</fullName>
    </alternativeName>
    <alternativeName>
        <fullName evidence="13">p27Kip1</fullName>
    </alternativeName>
</protein>
<evidence type="ECO:0000256" key="7">
    <source>
        <dbReference type="ARBA" id="ARBA00022553"/>
    </source>
</evidence>
<dbReference type="GO" id="GO:0005634">
    <property type="term" value="C:nucleus"/>
    <property type="evidence" value="ECO:0007669"/>
    <property type="project" value="UniProtKB-SubCell"/>
</dbReference>
<evidence type="ECO:0000256" key="15">
    <source>
        <dbReference type="ARBA" id="ARBA00045727"/>
    </source>
</evidence>
<dbReference type="Proteomes" id="UP000472271">
    <property type="component" value="Chromosome 12"/>
</dbReference>
<evidence type="ECO:0000256" key="5">
    <source>
        <dbReference type="ARBA" id="ARBA00014547"/>
    </source>
</evidence>
<evidence type="ECO:0000256" key="3">
    <source>
        <dbReference type="ARBA" id="ARBA00004496"/>
    </source>
</evidence>
<evidence type="ECO:0000313" key="19">
    <source>
        <dbReference type="Proteomes" id="UP000472271"/>
    </source>
</evidence>
<feature type="domain" description="Cyclin-dependent kinase inhibitor" evidence="17">
    <location>
        <begin position="31"/>
        <end position="78"/>
    </location>
</feature>
<dbReference type="GO" id="GO:0008285">
    <property type="term" value="P:negative regulation of cell population proliferation"/>
    <property type="evidence" value="ECO:0007669"/>
    <property type="project" value="TreeGrafter"/>
</dbReference>
<proteinExistence type="inferred from homology"/>
<dbReference type="GO" id="GO:0004861">
    <property type="term" value="F:cyclin-dependent protein serine/threonine kinase inhibitor activity"/>
    <property type="evidence" value="ECO:0007669"/>
    <property type="project" value="InterPro"/>
</dbReference>
<keyword evidence="6" id="KW-0963">Cytoplasm</keyword>
<comment type="subcellular location">
    <subcellularLocation>
        <location evidence="3">Cytoplasm</location>
    </subcellularLocation>
    <subcellularLocation>
        <location evidence="2">Endosome</location>
    </subcellularLocation>
    <subcellularLocation>
        <location evidence="1">Nucleus</location>
    </subcellularLocation>
</comment>
<comment type="function">
    <text evidence="15">Important regulator of cell cycle progression. Inhibits the kinase activity of CDK2 bound to cyclin A, but has little inhibitory activity on CDK2 bound to SPDYA. Involved in G1 arrest. Potent inhibitor of cyclin E- and cyclin A-CDK2 complexes. Forms a complex with cyclin type D-CDK4 complexes and is involved in the assembly, stability, and modulation of CCND1-CDK4 complex activation. Acts either as an inhibitor or an activator of cyclin type D-CDK4 complexes depending on its phosphorylation state and/or stoichometry.</text>
</comment>
<evidence type="ECO:0000256" key="13">
    <source>
        <dbReference type="ARBA" id="ARBA00031903"/>
    </source>
</evidence>
<accession>A0A672Z3Y3</accession>
<keyword evidence="19" id="KW-1185">Reference proteome</keyword>
<comment type="similarity">
    <text evidence="4">Belongs to the CDI family.</text>
</comment>
<keyword evidence="10" id="KW-0649">Protein kinase inhibitor</keyword>